<dbReference type="PANTHER" id="PTHR23531:SF1">
    <property type="entry name" value="QUINOLENE RESISTANCE PROTEIN NORA"/>
    <property type="match status" value="1"/>
</dbReference>
<dbReference type="InterPro" id="IPR052714">
    <property type="entry name" value="MFS_Exporter"/>
</dbReference>
<evidence type="ECO:0000256" key="3">
    <source>
        <dbReference type="ARBA" id="ARBA00022989"/>
    </source>
</evidence>
<reference evidence="8" key="1">
    <citation type="journal article" date="2019" name="Int. J. Syst. Evol. Microbiol.">
        <title>The Global Catalogue of Microorganisms (GCM) 10K type strain sequencing project: providing services to taxonomists for standard genome sequencing and annotation.</title>
        <authorList>
            <consortium name="The Broad Institute Genomics Platform"/>
            <consortium name="The Broad Institute Genome Sequencing Center for Infectious Disease"/>
            <person name="Wu L."/>
            <person name="Ma J."/>
        </authorList>
    </citation>
    <scope>NUCLEOTIDE SEQUENCE [LARGE SCALE GENOMIC DNA]</scope>
    <source>
        <strain evidence="8">KCTC 32255</strain>
    </source>
</reference>
<feature type="transmembrane region" description="Helical" evidence="5">
    <location>
        <begin position="109"/>
        <end position="132"/>
    </location>
</feature>
<evidence type="ECO:0000259" key="6">
    <source>
        <dbReference type="PROSITE" id="PS50850"/>
    </source>
</evidence>
<comment type="subcellular location">
    <subcellularLocation>
        <location evidence="1">Cell membrane</location>
        <topology evidence="1">Multi-pass membrane protein</topology>
    </subcellularLocation>
</comment>
<feature type="transmembrane region" description="Helical" evidence="5">
    <location>
        <begin position="300"/>
        <end position="320"/>
    </location>
</feature>
<feature type="transmembrane region" description="Helical" evidence="5">
    <location>
        <begin position="20"/>
        <end position="41"/>
    </location>
</feature>
<dbReference type="SUPFAM" id="SSF103473">
    <property type="entry name" value="MFS general substrate transporter"/>
    <property type="match status" value="1"/>
</dbReference>
<feature type="transmembrane region" description="Helical" evidence="5">
    <location>
        <begin position="171"/>
        <end position="192"/>
    </location>
</feature>
<dbReference type="InterPro" id="IPR011701">
    <property type="entry name" value="MFS"/>
</dbReference>
<dbReference type="RefSeq" id="WP_345397502.1">
    <property type="nucleotide sequence ID" value="NZ_BAABLA010000027.1"/>
</dbReference>
<dbReference type="Proteomes" id="UP001596337">
    <property type="component" value="Unassembled WGS sequence"/>
</dbReference>
<dbReference type="Pfam" id="PF07690">
    <property type="entry name" value="MFS_1"/>
    <property type="match status" value="1"/>
</dbReference>
<feature type="transmembrane region" description="Helical" evidence="5">
    <location>
        <begin position="367"/>
        <end position="386"/>
    </location>
</feature>
<dbReference type="PROSITE" id="PS50850">
    <property type="entry name" value="MFS"/>
    <property type="match status" value="1"/>
</dbReference>
<feature type="domain" description="Major facilitator superfamily (MFS) profile" evidence="6">
    <location>
        <begin position="19"/>
        <end position="390"/>
    </location>
</feature>
<dbReference type="Gene3D" id="1.20.1250.20">
    <property type="entry name" value="MFS general substrate transporter like domains"/>
    <property type="match status" value="1"/>
</dbReference>
<evidence type="ECO:0000313" key="8">
    <source>
        <dbReference type="Proteomes" id="UP001596337"/>
    </source>
</evidence>
<protein>
    <submittedName>
        <fullName evidence="7">MFS transporter</fullName>
    </submittedName>
</protein>
<evidence type="ECO:0000256" key="1">
    <source>
        <dbReference type="ARBA" id="ARBA00004651"/>
    </source>
</evidence>
<keyword evidence="8" id="KW-1185">Reference proteome</keyword>
<feature type="transmembrane region" description="Helical" evidence="5">
    <location>
        <begin position="244"/>
        <end position="263"/>
    </location>
</feature>
<dbReference type="EMBL" id="JBHSXX010000001">
    <property type="protein sequence ID" value="MFC6869652.1"/>
    <property type="molecule type" value="Genomic_DNA"/>
</dbReference>
<keyword evidence="2 5" id="KW-0812">Transmembrane</keyword>
<dbReference type="InterPro" id="IPR036259">
    <property type="entry name" value="MFS_trans_sf"/>
</dbReference>
<organism evidence="7 8">
    <name type="scientific">Haloechinothrix salitolerans</name>
    <dbReference type="NCBI Taxonomy" id="926830"/>
    <lineage>
        <taxon>Bacteria</taxon>
        <taxon>Bacillati</taxon>
        <taxon>Actinomycetota</taxon>
        <taxon>Actinomycetes</taxon>
        <taxon>Pseudonocardiales</taxon>
        <taxon>Pseudonocardiaceae</taxon>
        <taxon>Haloechinothrix</taxon>
    </lineage>
</organism>
<feature type="transmembrane region" description="Helical" evidence="5">
    <location>
        <begin position="84"/>
        <end position="103"/>
    </location>
</feature>
<evidence type="ECO:0000256" key="5">
    <source>
        <dbReference type="SAM" id="Phobius"/>
    </source>
</evidence>
<feature type="transmembrane region" description="Helical" evidence="5">
    <location>
        <begin position="275"/>
        <end position="294"/>
    </location>
</feature>
<dbReference type="InterPro" id="IPR020846">
    <property type="entry name" value="MFS_dom"/>
</dbReference>
<feature type="transmembrane region" description="Helical" evidence="5">
    <location>
        <begin position="340"/>
        <end position="361"/>
    </location>
</feature>
<gene>
    <name evidence="7" type="ORF">ACFQGD_21155</name>
</gene>
<evidence type="ECO:0000256" key="2">
    <source>
        <dbReference type="ARBA" id="ARBA00022692"/>
    </source>
</evidence>
<feature type="transmembrane region" description="Helical" evidence="5">
    <location>
        <begin position="144"/>
        <end position="165"/>
    </location>
</feature>
<accession>A0ABW2C2X2</accession>
<comment type="caution">
    <text evidence="7">The sequence shown here is derived from an EMBL/GenBank/DDBJ whole genome shotgun (WGS) entry which is preliminary data.</text>
</comment>
<feature type="transmembrane region" description="Helical" evidence="5">
    <location>
        <begin position="53"/>
        <end position="72"/>
    </location>
</feature>
<name>A0ABW2C2X2_9PSEU</name>
<evidence type="ECO:0000256" key="4">
    <source>
        <dbReference type="ARBA" id="ARBA00023136"/>
    </source>
</evidence>
<proteinExistence type="predicted"/>
<evidence type="ECO:0000313" key="7">
    <source>
        <dbReference type="EMBL" id="MFC6869652.1"/>
    </source>
</evidence>
<keyword evidence="3 5" id="KW-1133">Transmembrane helix</keyword>
<sequence length="390" mass="38863">MPAKSLSHPEAVSPLRNGRFLALLLASAGLFAGFSLLVSVVPLWVVRNGGGEFAAGAVTGVFMATTVLAQLLMTGLVRRFGYRAMSIVGALLIGGPVPLLALSTTWQPILAISGVRGLGFGIVTVCGSALIAELLPAGSLGRGSGLYGLAVGLPLLVCLPASTAIAEYAGFTPVFAAGFALPLLAVAPMVVLPRGQRDDHTESQPATAAAASVWRPWLPMLAGSIAFGAMVTFLPLVFADIPALGSAALLLMSATALSGRWLAGMWGDRAATAGRLLLAGIAAVAVGLLGFAGGTGVATMAAMIVAMVCVAIYGAGFGMVQNDSLVLMFARVSPAHASVAWNVAFDAGQGAGAVAVGAVAATTSYPVAFGALGLLALAVLPVSAAAKGGK</sequence>
<keyword evidence="4 5" id="KW-0472">Membrane</keyword>
<feature type="transmembrane region" description="Helical" evidence="5">
    <location>
        <begin position="213"/>
        <end position="238"/>
    </location>
</feature>
<dbReference type="PANTHER" id="PTHR23531">
    <property type="entry name" value="QUINOLENE RESISTANCE PROTEIN NORA"/>
    <property type="match status" value="1"/>
</dbReference>